<proteinExistence type="predicted"/>
<gene>
    <name evidence="3" type="ORF">GCM10010411_47760</name>
</gene>
<feature type="transmembrane region" description="Helical" evidence="2">
    <location>
        <begin position="38"/>
        <end position="57"/>
    </location>
</feature>
<keyword evidence="4" id="KW-1185">Reference proteome</keyword>
<accession>A0ABP6C8K2</accession>
<feature type="region of interest" description="Disordered" evidence="1">
    <location>
        <begin position="58"/>
        <end position="90"/>
    </location>
</feature>
<sequence>MDRDVIEQMRQAVPPLRGDLDLAAVERRGRWLRRRRQGMRGMAVALVVAAPIGLFAVQQDPERRPPTTLSSSPSSGPVQAFVPPTRPEGGRQVMPVMLPDGRAIELVYPAHLPLARLRLSMNAWVTAANCCGRDVELSARDQSPTELFGHVTSTYRGRDGRPVTVRRQASSDGEPATETLVFEFGRWYLSVPLDNQTSDGAWRDLGAVARSLSVTVTPNGYPRLQADPPFRSASFRPNVDGPFRGDLSLQSSEMIIEVMRNPACSGKPKTETGGGQAELTMCTNGFEVHASNTANQGRTILDELARSLQVRAGG</sequence>
<evidence type="ECO:0000313" key="4">
    <source>
        <dbReference type="Proteomes" id="UP001501509"/>
    </source>
</evidence>
<evidence type="ECO:0000256" key="1">
    <source>
        <dbReference type="SAM" id="MobiDB-lite"/>
    </source>
</evidence>
<comment type="caution">
    <text evidence="3">The sequence shown here is derived from an EMBL/GenBank/DDBJ whole genome shotgun (WGS) entry which is preliminary data.</text>
</comment>
<evidence type="ECO:0000313" key="3">
    <source>
        <dbReference type="EMBL" id="GAA2607972.1"/>
    </source>
</evidence>
<organism evidence="3 4">
    <name type="scientific">Actinomadura fulvescens</name>
    <dbReference type="NCBI Taxonomy" id="46160"/>
    <lineage>
        <taxon>Bacteria</taxon>
        <taxon>Bacillati</taxon>
        <taxon>Actinomycetota</taxon>
        <taxon>Actinomycetes</taxon>
        <taxon>Streptosporangiales</taxon>
        <taxon>Thermomonosporaceae</taxon>
        <taxon>Actinomadura</taxon>
    </lineage>
</organism>
<name>A0ABP6C8K2_9ACTN</name>
<keyword evidence="2" id="KW-0472">Membrane</keyword>
<keyword evidence="2" id="KW-0812">Transmembrane</keyword>
<reference evidence="4" key="1">
    <citation type="journal article" date="2019" name="Int. J. Syst. Evol. Microbiol.">
        <title>The Global Catalogue of Microorganisms (GCM) 10K type strain sequencing project: providing services to taxonomists for standard genome sequencing and annotation.</title>
        <authorList>
            <consortium name="The Broad Institute Genomics Platform"/>
            <consortium name="The Broad Institute Genome Sequencing Center for Infectious Disease"/>
            <person name="Wu L."/>
            <person name="Ma J."/>
        </authorList>
    </citation>
    <scope>NUCLEOTIDE SEQUENCE [LARGE SCALE GENOMIC DNA]</scope>
    <source>
        <strain evidence="4">JCM 6833</strain>
    </source>
</reference>
<evidence type="ECO:0000256" key="2">
    <source>
        <dbReference type="SAM" id="Phobius"/>
    </source>
</evidence>
<protein>
    <submittedName>
        <fullName evidence="3">Uncharacterized protein</fullName>
    </submittedName>
</protein>
<dbReference type="Proteomes" id="UP001501509">
    <property type="component" value="Unassembled WGS sequence"/>
</dbReference>
<dbReference type="EMBL" id="BAAATD010000006">
    <property type="protein sequence ID" value="GAA2607972.1"/>
    <property type="molecule type" value="Genomic_DNA"/>
</dbReference>
<feature type="compositionally biased region" description="Low complexity" evidence="1">
    <location>
        <begin position="66"/>
        <end position="77"/>
    </location>
</feature>
<keyword evidence="2" id="KW-1133">Transmembrane helix</keyword>